<keyword evidence="6 7" id="KW-0472">Membrane</keyword>
<dbReference type="EMBL" id="JBEXAC010000002">
    <property type="protein sequence ID" value="MET6999686.1"/>
    <property type="molecule type" value="Genomic_DNA"/>
</dbReference>
<dbReference type="PROSITE" id="PS00211">
    <property type="entry name" value="ABC_TRANSPORTER_1"/>
    <property type="match status" value="1"/>
</dbReference>
<dbReference type="PANTHER" id="PTHR43394:SF1">
    <property type="entry name" value="ATP-BINDING CASSETTE SUB-FAMILY B MEMBER 10, MITOCHONDRIAL"/>
    <property type="match status" value="1"/>
</dbReference>
<comment type="subcellular location">
    <subcellularLocation>
        <location evidence="1">Cell membrane</location>
        <topology evidence="1">Multi-pass membrane protein</topology>
    </subcellularLocation>
</comment>
<dbReference type="Pfam" id="PF00005">
    <property type="entry name" value="ABC_tran"/>
    <property type="match status" value="1"/>
</dbReference>
<dbReference type="InterPro" id="IPR003439">
    <property type="entry name" value="ABC_transporter-like_ATP-bd"/>
</dbReference>
<keyword evidence="2 7" id="KW-0812">Transmembrane</keyword>
<dbReference type="GO" id="GO:0005524">
    <property type="term" value="F:ATP binding"/>
    <property type="evidence" value="ECO:0007669"/>
    <property type="project" value="UniProtKB-KW"/>
</dbReference>
<dbReference type="PANTHER" id="PTHR43394">
    <property type="entry name" value="ATP-DEPENDENT PERMEASE MDL1, MITOCHONDRIAL"/>
    <property type="match status" value="1"/>
</dbReference>
<evidence type="ECO:0000259" key="9">
    <source>
        <dbReference type="PROSITE" id="PS50929"/>
    </source>
</evidence>
<sequence length="613" mass="69084">MKTFKRLLEYATPLHHYIPEYIIYTILAIILGMANFSMLIPLLDMLFGKVKTEDVVTALPAFSLSVNYFADSFKFYFHQFINTRGAFYGLVFVCAIIATCTLMANLFRYLSARVVVRLRMTILERLRNALYARLTHQSLSFYHSRQKGDILSTMTNDVQEIENSVVTSVQVLLRDPFIILAYFGALFYLSPSLTLFTIIFFPISGFFISHISKKLKQKGYYSQEMLGKILNVSEESVGGIRIIQAFSGEGFMQRKFAEINRKFARISKSMFNQRELASPVSEILGVLVIVVLVMYGGSLVLKNVDNNEGMLTGSVFMTYLVFYSQILQPAKNISSAVTTLQRGLVAGERIFNMMDVPITITEKPAAKSVHDFNDAVMYENVSFKYDQQYVLKNIHLPVRKGQMIALVGKSGSGKSTMADLLPRFYDVVEGSIRIDGTDIRDLKLNDLRDLMGIVSQDAILFNDTIFNNIAFGQPDADREAVIQAAKIANAHEFITQMENGYDTNIGDRGLKLSGGQRQRLTIARAVFKNPPILILDEATSALDTESEQLVQSALDKLMQNRTSIVIAHRLSTIQHATEIIVMDQGEIKERGTHDTLLGMNGIYKKLVEMQEFK</sequence>
<dbReference type="PROSITE" id="PS50929">
    <property type="entry name" value="ABC_TM1F"/>
    <property type="match status" value="1"/>
</dbReference>
<feature type="transmembrane region" description="Helical" evidence="7">
    <location>
        <begin position="276"/>
        <end position="297"/>
    </location>
</feature>
<evidence type="ECO:0000313" key="10">
    <source>
        <dbReference type="EMBL" id="MET6999686.1"/>
    </source>
</evidence>
<gene>
    <name evidence="10" type="ORF">ABR189_20015</name>
</gene>
<feature type="transmembrane region" description="Helical" evidence="7">
    <location>
        <begin position="85"/>
        <end position="110"/>
    </location>
</feature>
<dbReference type="InterPro" id="IPR017871">
    <property type="entry name" value="ABC_transporter-like_CS"/>
</dbReference>
<protein>
    <submittedName>
        <fullName evidence="10">ABC transporter ATP-binding protein</fullName>
    </submittedName>
</protein>
<evidence type="ECO:0000256" key="2">
    <source>
        <dbReference type="ARBA" id="ARBA00022692"/>
    </source>
</evidence>
<evidence type="ECO:0000256" key="7">
    <source>
        <dbReference type="SAM" id="Phobius"/>
    </source>
</evidence>
<reference evidence="10 11" key="1">
    <citation type="submission" date="2024-06" db="EMBL/GenBank/DDBJ databases">
        <title>Chitinophaga defluvii sp. nov., isolated from municipal sewage.</title>
        <authorList>
            <person name="Zhang L."/>
        </authorList>
    </citation>
    <scope>NUCLEOTIDE SEQUENCE [LARGE SCALE GENOMIC DNA]</scope>
    <source>
        <strain evidence="10 11">H8</strain>
    </source>
</reference>
<evidence type="ECO:0000256" key="6">
    <source>
        <dbReference type="ARBA" id="ARBA00023136"/>
    </source>
</evidence>
<dbReference type="CDD" id="cd03251">
    <property type="entry name" value="ABCC_MsbA"/>
    <property type="match status" value="1"/>
</dbReference>
<keyword evidence="5 7" id="KW-1133">Transmembrane helix</keyword>
<accession>A0ABV2T9N7</accession>
<evidence type="ECO:0000259" key="8">
    <source>
        <dbReference type="PROSITE" id="PS50893"/>
    </source>
</evidence>
<keyword evidence="3" id="KW-0547">Nucleotide-binding</keyword>
<evidence type="ECO:0000256" key="1">
    <source>
        <dbReference type="ARBA" id="ARBA00004651"/>
    </source>
</evidence>
<name>A0ABV2T9N7_9BACT</name>
<feature type="domain" description="ABC transmembrane type-1" evidence="9">
    <location>
        <begin position="22"/>
        <end position="342"/>
    </location>
</feature>
<feature type="transmembrane region" description="Helical" evidence="7">
    <location>
        <begin position="309"/>
        <end position="327"/>
    </location>
</feature>
<keyword evidence="11" id="KW-1185">Reference proteome</keyword>
<dbReference type="Pfam" id="PF00664">
    <property type="entry name" value="ABC_membrane"/>
    <property type="match status" value="1"/>
</dbReference>
<feature type="transmembrane region" description="Helical" evidence="7">
    <location>
        <begin position="177"/>
        <end position="208"/>
    </location>
</feature>
<dbReference type="InterPro" id="IPR011527">
    <property type="entry name" value="ABC1_TM_dom"/>
</dbReference>
<dbReference type="Proteomes" id="UP001549749">
    <property type="component" value="Unassembled WGS sequence"/>
</dbReference>
<dbReference type="InterPro" id="IPR039421">
    <property type="entry name" value="Type_1_exporter"/>
</dbReference>
<proteinExistence type="predicted"/>
<dbReference type="RefSeq" id="WP_354662249.1">
    <property type="nucleotide sequence ID" value="NZ_JBEXAC010000002.1"/>
</dbReference>
<dbReference type="InterPro" id="IPR003593">
    <property type="entry name" value="AAA+_ATPase"/>
</dbReference>
<dbReference type="Gene3D" id="3.40.50.300">
    <property type="entry name" value="P-loop containing nucleotide triphosphate hydrolases"/>
    <property type="match status" value="1"/>
</dbReference>
<dbReference type="SMART" id="SM00382">
    <property type="entry name" value="AAA"/>
    <property type="match status" value="1"/>
</dbReference>
<organism evidence="10 11">
    <name type="scientific">Chitinophaga defluvii</name>
    <dbReference type="NCBI Taxonomy" id="3163343"/>
    <lineage>
        <taxon>Bacteria</taxon>
        <taxon>Pseudomonadati</taxon>
        <taxon>Bacteroidota</taxon>
        <taxon>Chitinophagia</taxon>
        <taxon>Chitinophagales</taxon>
        <taxon>Chitinophagaceae</taxon>
        <taxon>Chitinophaga</taxon>
    </lineage>
</organism>
<feature type="domain" description="ABC transporter" evidence="8">
    <location>
        <begin position="376"/>
        <end position="609"/>
    </location>
</feature>
<dbReference type="InterPro" id="IPR027417">
    <property type="entry name" value="P-loop_NTPase"/>
</dbReference>
<dbReference type="InterPro" id="IPR036640">
    <property type="entry name" value="ABC1_TM_sf"/>
</dbReference>
<evidence type="ECO:0000313" key="11">
    <source>
        <dbReference type="Proteomes" id="UP001549749"/>
    </source>
</evidence>
<dbReference type="SUPFAM" id="SSF90123">
    <property type="entry name" value="ABC transporter transmembrane region"/>
    <property type="match status" value="1"/>
</dbReference>
<evidence type="ECO:0000256" key="4">
    <source>
        <dbReference type="ARBA" id="ARBA00022840"/>
    </source>
</evidence>
<feature type="transmembrane region" description="Helical" evidence="7">
    <location>
        <begin position="21"/>
        <end position="43"/>
    </location>
</feature>
<dbReference type="Gene3D" id="1.20.1560.10">
    <property type="entry name" value="ABC transporter type 1, transmembrane domain"/>
    <property type="match status" value="1"/>
</dbReference>
<dbReference type="CDD" id="cd18552">
    <property type="entry name" value="ABC_6TM_MsbA_like"/>
    <property type="match status" value="1"/>
</dbReference>
<dbReference type="SUPFAM" id="SSF52540">
    <property type="entry name" value="P-loop containing nucleoside triphosphate hydrolases"/>
    <property type="match status" value="1"/>
</dbReference>
<evidence type="ECO:0000256" key="5">
    <source>
        <dbReference type="ARBA" id="ARBA00022989"/>
    </source>
</evidence>
<dbReference type="PROSITE" id="PS50893">
    <property type="entry name" value="ABC_TRANSPORTER_2"/>
    <property type="match status" value="1"/>
</dbReference>
<evidence type="ECO:0000256" key="3">
    <source>
        <dbReference type="ARBA" id="ARBA00022741"/>
    </source>
</evidence>
<keyword evidence="4 10" id="KW-0067">ATP-binding</keyword>
<comment type="caution">
    <text evidence="10">The sequence shown here is derived from an EMBL/GenBank/DDBJ whole genome shotgun (WGS) entry which is preliminary data.</text>
</comment>